<dbReference type="Pfam" id="PF03070">
    <property type="entry name" value="TENA_THI-4"/>
    <property type="match status" value="1"/>
</dbReference>
<reference evidence="3 4" key="1">
    <citation type="journal article" date="2019" name="Int. J. Syst. Evol. Microbiol.">
        <title>The Global Catalogue of Microorganisms (GCM) 10K type strain sequencing project: providing services to taxonomists for standard genome sequencing and annotation.</title>
        <authorList>
            <consortium name="The Broad Institute Genomics Platform"/>
            <consortium name="The Broad Institute Genome Sequencing Center for Infectious Disease"/>
            <person name="Wu L."/>
            <person name="Ma J."/>
        </authorList>
    </citation>
    <scope>NUCLEOTIDE SEQUENCE [LARGE SCALE GENOMIC DNA]</scope>
    <source>
        <strain evidence="3 4">JCM 14546</strain>
    </source>
</reference>
<dbReference type="Gene3D" id="1.20.910.10">
    <property type="entry name" value="Heme oxygenase-like"/>
    <property type="match status" value="1"/>
</dbReference>
<dbReference type="InterPro" id="IPR016084">
    <property type="entry name" value="Haem_Oase-like_multi-hlx"/>
</dbReference>
<protein>
    <submittedName>
        <fullName evidence="3">Thiaminase II</fullName>
    </submittedName>
</protein>
<gene>
    <name evidence="3" type="primary">tenA</name>
    <name evidence="3" type="ORF">GCM10009755_06020</name>
</gene>
<evidence type="ECO:0000313" key="3">
    <source>
        <dbReference type="EMBL" id="GAA2000810.1"/>
    </source>
</evidence>
<organism evidence="3 4">
    <name type="scientific">Brevibacterium samyangense</name>
    <dbReference type="NCBI Taxonomy" id="366888"/>
    <lineage>
        <taxon>Bacteria</taxon>
        <taxon>Bacillati</taxon>
        <taxon>Actinomycetota</taxon>
        <taxon>Actinomycetes</taxon>
        <taxon>Micrococcales</taxon>
        <taxon>Brevibacteriaceae</taxon>
        <taxon>Brevibacterium</taxon>
    </lineage>
</organism>
<comment type="pathway">
    <text evidence="1">Cofactor biosynthesis; thiamine diphosphate biosynthesis.</text>
</comment>
<keyword evidence="4" id="KW-1185">Reference proteome</keyword>
<dbReference type="Proteomes" id="UP001500755">
    <property type="component" value="Unassembled WGS sequence"/>
</dbReference>
<dbReference type="InterPro" id="IPR050967">
    <property type="entry name" value="Thiamine_Salvage_TenA"/>
</dbReference>
<dbReference type="InterPro" id="IPR004305">
    <property type="entry name" value="Thiaminase-2/PQQC"/>
</dbReference>
<evidence type="ECO:0000313" key="4">
    <source>
        <dbReference type="Proteomes" id="UP001500755"/>
    </source>
</evidence>
<evidence type="ECO:0000259" key="2">
    <source>
        <dbReference type="Pfam" id="PF03070"/>
    </source>
</evidence>
<dbReference type="EMBL" id="BAAANO010000005">
    <property type="protein sequence ID" value="GAA2000810.1"/>
    <property type="molecule type" value="Genomic_DNA"/>
</dbReference>
<dbReference type="PANTHER" id="PTHR43198">
    <property type="entry name" value="BIFUNCTIONAL TH2 PROTEIN"/>
    <property type="match status" value="1"/>
</dbReference>
<evidence type="ECO:0000256" key="1">
    <source>
        <dbReference type="ARBA" id="ARBA00004948"/>
    </source>
</evidence>
<comment type="caution">
    <text evidence="3">The sequence shown here is derived from an EMBL/GenBank/DDBJ whole genome shotgun (WGS) entry which is preliminary data.</text>
</comment>
<dbReference type="CDD" id="cd19365">
    <property type="entry name" value="TenA_C-like"/>
    <property type="match status" value="1"/>
</dbReference>
<name>A0ABN2T8L1_9MICO</name>
<accession>A0ABN2T8L1</accession>
<sequence length="258" mass="27481">MGALVSAAIGHGSAPLRDYAAGPYSQRVWERVRPVVADIEGLPFLAKLADGTLAEAPFVNYLLQDEYYLGQYAQAMSLLAARAPEPADMRFWALAAADSLVVEQQMHEALLAEDRFAPALAEVQAEVNAGLGAIPSPTTAGYSSFVVAQAATAPYAVGVAAVLPCFWVYAHVGKVLVARPGAVSAANPYRAWVETYDSAEFDASVDGAVAIYERVAAEAGDGESGCAVRAAMEEAFVRATAFEYRFWNSAHARENWGR</sequence>
<dbReference type="PANTHER" id="PTHR43198:SF2">
    <property type="entry name" value="SI:CH1073-67J19.1-RELATED"/>
    <property type="match status" value="1"/>
</dbReference>
<dbReference type="SUPFAM" id="SSF48613">
    <property type="entry name" value="Heme oxygenase-like"/>
    <property type="match status" value="1"/>
</dbReference>
<proteinExistence type="predicted"/>
<feature type="domain" description="Thiaminase-2/PQQC" evidence="2">
    <location>
        <begin position="43"/>
        <end position="250"/>
    </location>
</feature>